<gene>
    <name evidence="2" type="ORF">GCM10009759_19080</name>
</gene>
<proteinExistence type="predicted"/>
<organism evidence="2 3">
    <name type="scientific">Kitasatospora saccharophila</name>
    <dbReference type="NCBI Taxonomy" id="407973"/>
    <lineage>
        <taxon>Bacteria</taxon>
        <taxon>Bacillati</taxon>
        <taxon>Actinomycetota</taxon>
        <taxon>Actinomycetes</taxon>
        <taxon>Kitasatosporales</taxon>
        <taxon>Streptomycetaceae</taxon>
        <taxon>Kitasatospora</taxon>
    </lineage>
</organism>
<feature type="compositionally biased region" description="Basic and acidic residues" evidence="1">
    <location>
        <begin position="90"/>
        <end position="100"/>
    </location>
</feature>
<feature type="region of interest" description="Disordered" evidence="1">
    <location>
        <begin position="79"/>
        <end position="145"/>
    </location>
</feature>
<keyword evidence="3" id="KW-1185">Reference proteome</keyword>
<dbReference type="EMBL" id="BAAANS010000010">
    <property type="protein sequence ID" value="GAA2092977.1"/>
    <property type="molecule type" value="Genomic_DNA"/>
</dbReference>
<evidence type="ECO:0000313" key="2">
    <source>
        <dbReference type="EMBL" id="GAA2092977.1"/>
    </source>
</evidence>
<name>A0ABN2WIR9_9ACTN</name>
<dbReference type="RefSeq" id="WP_344551508.1">
    <property type="nucleotide sequence ID" value="NZ_BAAANS010000010.1"/>
</dbReference>
<comment type="caution">
    <text evidence="2">The sequence shown here is derived from an EMBL/GenBank/DDBJ whole genome shotgun (WGS) entry which is preliminary data.</text>
</comment>
<feature type="compositionally biased region" description="Gly residues" evidence="1">
    <location>
        <begin position="124"/>
        <end position="145"/>
    </location>
</feature>
<evidence type="ECO:0000256" key="1">
    <source>
        <dbReference type="SAM" id="MobiDB-lite"/>
    </source>
</evidence>
<reference evidence="2 3" key="1">
    <citation type="journal article" date="2019" name="Int. J. Syst. Evol. Microbiol.">
        <title>The Global Catalogue of Microorganisms (GCM) 10K type strain sequencing project: providing services to taxonomists for standard genome sequencing and annotation.</title>
        <authorList>
            <consortium name="The Broad Institute Genomics Platform"/>
            <consortium name="The Broad Institute Genome Sequencing Center for Infectious Disease"/>
            <person name="Wu L."/>
            <person name="Ma J."/>
        </authorList>
    </citation>
    <scope>NUCLEOTIDE SEQUENCE [LARGE SCALE GENOMIC DNA]</scope>
    <source>
        <strain evidence="2 3">JCM 14559</strain>
    </source>
</reference>
<evidence type="ECO:0000313" key="3">
    <source>
        <dbReference type="Proteomes" id="UP001500897"/>
    </source>
</evidence>
<protein>
    <submittedName>
        <fullName evidence="2">Uncharacterized protein</fullName>
    </submittedName>
</protein>
<dbReference type="Proteomes" id="UP001500897">
    <property type="component" value="Unassembled WGS sequence"/>
</dbReference>
<sequence>MSELVEYYPHGVYGLHWEATVVDAEEEIRGIVLAEAEDGRIALGHIEDRGQVVFLTRDELAGLRDALASGDLDHLMAGSPGLLHPPLVRPPREEPFREEPSGEWPGRPFPDWSALDALSSDGPDGSGAAGAAGLPGGEASGALGG</sequence>
<accession>A0ABN2WIR9</accession>